<evidence type="ECO:0000256" key="2">
    <source>
        <dbReference type="ARBA" id="ARBA00022670"/>
    </source>
</evidence>
<sequence length="480" mass="53149">MMKASCVYGAFLFLLLAITDAVESTRAYNIEEDLSRPTADSIEGTRWAVLVAGSNGYNNYRHQADVCHAYQILKQGGLKDENIIVFMYDDIAYNEDNPTPGFVVNKPYGPNVYHGVPKDYTGNDTNVNNLYAVLLGNKSALTGGSGKVLSSGPNDHVFFYYTDHGGPGILAMPVGDLVYAKDLIEVLKKKHEMKGYKRMAIYIEACESGSMVSGLLPGNVNVYSTTASKPDENSWGCYCPGDDDDDRSQSAGKTNNSTATPGSPDFYGTCLGDLYSVAWLEDSDVHDPRKETMRQQYKRVKKRTNASHVMQYGDMSLNNVFRSLFMGPNYPDNNLSASTRPKPFSSSSGGMVISQRDAKLAYLRNKVQIAPDGSLEQLEAQMRLRDELLHREQVDRKIGKIAKLLLGEKDGLVAVPNTVLPEGQPLVNDWECFKTMLRTYEEHCGALTHYGRKYTRVMANMCNAGVNKEQLIWASTEACS</sequence>
<dbReference type="Pfam" id="PF20985">
    <property type="entry name" value="Legum_prodom"/>
    <property type="match status" value="1"/>
</dbReference>
<dbReference type="Gene3D" id="3.40.50.1460">
    <property type="match status" value="1"/>
</dbReference>
<dbReference type="GeneID" id="116192953"/>
<feature type="compositionally biased region" description="Polar residues" evidence="9">
    <location>
        <begin position="249"/>
        <end position="261"/>
    </location>
</feature>
<dbReference type="InterPro" id="IPR046427">
    <property type="entry name" value="Legumain_prodom_sf"/>
</dbReference>
<dbReference type="PRINTS" id="PR00776">
    <property type="entry name" value="HEMOGLOBNASE"/>
</dbReference>
<dbReference type="PIRSF" id="PIRSF019663">
    <property type="entry name" value="Legumain"/>
    <property type="match status" value="1"/>
</dbReference>
<evidence type="ECO:0000256" key="10">
    <source>
        <dbReference type="SAM" id="SignalP"/>
    </source>
</evidence>
<name>A0A6P8C1X8_PUNGR</name>
<keyword evidence="7" id="KW-0325">Glycoprotein</keyword>
<dbReference type="GO" id="GO:0006624">
    <property type="term" value="P:vacuolar protein processing"/>
    <property type="evidence" value="ECO:0007669"/>
    <property type="project" value="TreeGrafter"/>
</dbReference>
<dbReference type="Proteomes" id="UP000515151">
    <property type="component" value="Chromosome 1"/>
</dbReference>
<dbReference type="CDD" id="cd21115">
    <property type="entry name" value="legumain_C"/>
    <property type="match status" value="1"/>
</dbReference>
<feature type="signal peptide" evidence="10">
    <location>
        <begin position="1"/>
        <end position="21"/>
    </location>
</feature>
<gene>
    <name evidence="13" type="primary">LOC116192953</name>
</gene>
<keyword evidence="12" id="KW-1185">Reference proteome</keyword>
<dbReference type="GO" id="GO:0004197">
    <property type="term" value="F:cysteine-type endopeptidase activity"/>
    <property type="evidence" value="ECO:0007669"/>
    <property type="project" value="InterPro"/>
</dbReference>
<evidence type="ECO:0000256" key="3">
    <source>
        <dbReference type="ARBA" id="ARBA00022729"/>
    </source>
</evidence>
<dbReference type="InterPro" id="IPR048501">
    <property type="entry name" value="Legum_prodom"/>
</dbReference>
<protein>
    <submittedName>
        <fullName evidence="13">Vacuolar-processing enzyme alpha-isozyme-like</fullName>
    </submittedName>
</protein>
<dbReference type="GO" id="GO:0051603">
    <property type="term" value="P:proteolysis involved in protein catabolic process"/>
    <property type="evidence" value="ECO:0007669"/>
    <property type="project" value="InterPro"/>
</dbReference>
<dbReference type="RefSeq" id="XP_031377527.1">
    <property type="nucleotide sequence ID" value="XM_031521667.1"/>
</dbReference>
<dbReference type="InterPro" id="IPR001096">
    <property type="entry name" value="Peptidase_C13"/>
</dbReference>
<evidence type="ECO:0000256" key="4">
    <source>
        <dbReference type="ARBA" id="ARBA00022801"/>
    </source>
</evidence>
<feature type="domain" description="Legumain prodomain" evidence="11">
    <location>
        <begin position="383"/>
        <end position="479"/>
    </location>
</feature>
<keyword evidence="5" id="KW-0788">Thiol protease</keyword>
<evidence type="ECO:0000256" key="6">
    <source>
        <dbReference type="ARBA" id="ARBA00023157"/>
    </source>
</evidence>
<dbReference type="Gene3D" id="1.10.132.130">
    <property type="match status" value="1"/>
</dbReference>
<accession>A0A6P8C1X8</accession>
<evidence type="ECO:0000256" key="8">
    <source>
        <dbReference type="PIRSR" id="PIRSR019663-1"/>
    </source>
</evidence>
<keyword evidence="2" id="KW-0645">Protease</keyword>
<evidence type="ECO:0000313" key="12">
    <source>
        <dbReference type="Proteomes" id="UP000515151"/>
    </source>
</evidence>
<dbReference type="Pfam" id="PF01650">
    <property type="entry name" value="Peptidase_C13"/>
    <property type="match status" value="1"/>
</dbReference>
<evidence type="ECO:0000256" key="9">
    <source>
        <dbReference type="SAM" id="MobiDB-lite"/>
    </source>
</evidence>
<feature type="active site" evidence="8">
    <location>
        <position position="164"/>
    </location>
</feature>
<dbReference type="PANTHER" id="PTHR12000">
    <property type="entry name" value="HEMOGLOBINASE FAMILY MEMBER"/>
    <property type="match status" value="1"/>
</dbReference>
<dbReference type="InterPro" id="IPR043577">
    <property type="entry name" value="AE"/>
</dbReference>
<dbReference type="OrthoDB" id="192611at2759"/>
<dbReference type="AlphaFoldDB" id="A0A6P8C1X8"/>
<keyword evidence="4" id="KW-0378">Hydrolase</keyword>
<feature type="chain" id="PRO_5028304775" evidence="10">
    <location>
        <begin position="22"/>
        <end position="480"/>
    </location>
</feature>
<evidence type="ECO:0000313" key="13">
    <source>
        <dbReference type="RefSeq" id="XP_031377527.1"/>
    </source>
</evidence>
<feature type="active site" description="Nucleophile" evidence="8">
    <location>
        <position position="206"/>
    </location>
</feature>
<evidence type="ECO:0000259" key="11">
    <source>
        <dbReference type="Pfam" id="PF20985"/>
    </source>
</evidence>
<dbReference type="GO" id="GO:0005773">
    <property type="term" value="C:vacuole"/>
    <property type="evidence" value="ECO:0007669"/>
    <property type="project" value="GOC"/>
</dbReference>
<proteinExistence type="inferred from homology"/>
<dbReference type="FunFam" id="3.40.50.1460:FF:000005">
    <property type="entry name" value="Vacuolar-processing enzyme beta-isozyme"/>
    <property type="match status" value="1"/>
</dbReference>
<keyword evidence="3 10" id="KW-0732">Signal</keyword>
<organism evidence="12 13">
    <name type="scientific">Punica granatum</name>
    <name type="common">Pomegranate</name>
    <dbReference type="NCBI Taxonomy" id="22663"/>
    <lineage>
        <taxon>Eukaryota</taxon>
        <taxon>Viridiplantae</taxon>
        <taxon>Streptophyta</taxon>
        <taxon>Embryophyta</taxon>
        <taxon>Tracheophyta</taxon>
        <taxon>Spermatophyta</taxon>
        <taxon>Magnoliopsida</taxon>
        <taxon>eudicotyledons</taxon>
        <taxon>Gunneridae</taxon>
        <taxon>Pentapetalae</taxon>
        <taxon>rosids</taxon>
        <taxon>malvids</taxon>
        <taxon>Myrtales</taxon>
        <taxon>Lythraceae</taxon>
        <taxon>Punica</taxon>
    </lineage>
</organism>
<feature type="region of interest" description="Disordered" evidence="9">
    <location>
        <begin position="237"/>
        <end position="262"/>
    </location>
</feature>
<dbReference type="PANTHER" id="PTHR12000:SF50">
    <property type="entry name" value="VACUOLAR-PROCESSING ENZYME GAMMA-ISOZYME"/>
    <property type="match status" value="1"/>
</dbReference>
<dbReference type="PIRSF" id="PIRSF500139">
    <property type="entry name" value="AE"/>
    <property type="match status" value="1"/>
</dbReference>
<reference evidence="13" key="2">
    <citation type="submission" date="2025-08" db="UniProtKB">
        <authorList>
            <consortium name="RefSeq"/>
        </authorList>
    </citation>
    <scope>IDENTIFICATION</scope>
    <source>
        <tissue evidence="13">Leaf</tissue>
    </source>
</reference>
<evidence type="ECO:0000256" key="5">
    <source>
        <dbReference type="ARBA" id="ARBA00022807"/>
    </source>
</evidence>
<dbReference type="FunFam" id="1.10.132.130:FF:000001">
    <property type="entry name" value="Vacuolar-processing enzyme beta-isozyme"/>
    <property type="match status" value="1"/>
</dbReference>
<keyword evidence="6" id="KW-1015">Disulfide bond</keyword>
<comment type="similarity">
    <text evidence="1">Belongs to the peptidase C13 family.</text>
</comment>
<reference evidence="12" key="1">
    <citation type="journal article" date="2020" name="Plant Biotechnol. J.">
        <title>The pomegranate (Punica granatum L.) draft genome dissects genetic divergence between soft- and hard-seeded cultivars.</title>
        <authorList>
            <person name="Luo X."/>
            <person name="Li H."/>
            <person name="Wu Z."/>
            <person name="Yao W."/>
            <person name="Zhao P."/>
            <person name="Cao D."/>
            <person name="Yu H."/>
            <person name="Li K."/>
            <person name="Poudel K."/>
            <person name="Zhao D."/>
            <person name="Zhang F."/>
            <person name="Xia X."/>
            <person name="Chen L."/>
            <person name="Wang Q."/>
            <person name="Jing D."/>
            <person name="Cao S."/>
        </authorList>
    </citation>
    <scope>NUCLEOTIDE SEQUENCE [LARGE SCALE GENOMIC DNA]</scope>
    <source>
        <strain evidence="12">cv. Tunisia</strain>
    </source>
</reference>
<evidence type="ECO:0000256" key="7">
    <source>
        <dbReference type="ARBA" id="ARBA00023180"/>
    </source>
</evidence>
<evidence type="ECO:0000256" key="1">
    <source>
        <dbReference type="ARBA" id="ARBA00009941"/>
    </source>
</evidence>